<proteinExistence type="predicted"/>
<evidence type="ECO:0000313" key="3">
    <source>
        <dbReference type="EMBL" id="RUT14533.1"/>
    </source>
</evidence>
<keyword evidence="1" id="KW-0175">Coiled coil</keyword>
<evidence type="ECO:0000256" key="2">
    <source>
        <dbReference type="SAM" id="MobiDB-lite"/>
    </source>
</evidence>
<evidence type="ECO:0000313" key="4">
    <source>
        <dbReference type="Proteomes" id="UP000282574"/>
    </source>
</evidence>
<organism evidence="3 4">
    <name type="scientific">Chroococcidiopsis cubana SAG 39.79</name>
    <dbReference type="NCBI Taxonomy" id="388085"/>
    <lineage>
        <taxon>Bacteria</taxon>
        <taxon>Bacillati</taxon>
        <taxon>Cyanobacteriota</taxon>
        <taxon>Cyanophyceae</taxon>
        <taxon>Chroococcidiopsidales</taxon>
        <taxon>Chroococcidiopsidaceae</taxon>
        <taxon>Chroococcidiopsis</taxon>
    </lineage>
</organism>
<keyword evidence="4" id="KW-1185">Reference proteome</keyword>
<protein>
    <submittedName>
        <fullName evidence="3">Uncharacterized protein</fullName>
    </submittedName>
</protein>
<reference evidence="3 4" key="1">
    <citation type="journal article" date="2019" name="Genome Biol. Evol.">
        <title>Day and night: Metabolic profiles and evolutionary relationships of six axenic non-marine cyanobacteria.</title>
        <authorList>
            <person name="Will S.E."/>
            <person name="Henke P."/>
            <person name="Boedeker C."/>
            <person name="Huang S."/>
            <person name="Brinkmann H."/>
            <person name="Rohde M."/>
            <person name="Jarek M."/>
            <person name="Friedl T."/>
            <person name="Seufert S."/>
            <person name="Schumacher M."/>
            <person name="Overmann J."/>
            <person name="Neumann-Schaal M."/>
            <person name="Petersen J."/>
        </authorList>
    </citation>
    <scope>NUCLEOTIDE SEQUENCE [LARGE SCALE GENOMIC DNA]</scope>
    <source>
        <strain evidence="3 4">SAG 39.79</strain>
    </source>
</reference>
<sequence>MTITAKHFNTKLNQWIHIDNDLNNAESLLDEELNNTLLEYFLPNTEFSFGHMDETSTATELKNHPDSHVLLLSSKSRLLYGPKECLEVIDKLCPDRKDRGAYGSIFLGSCENALTEELSILVVDDTSGRNGGIIDDEQACRLTGDCYGQISTEIYNRLTNRENDTKAPYRVIQHRFGWTSQDGDDTQFRFGKGTLKPNNLDDLRYLEPNNKPKIDLILPLSSFKGTDKDRPGTPLKPQIEPGLYKQKIWLGEKSQSQRGKTAISQMLASFPIGIKDFAEELEAQAKRLKEAQDDPRKLAALYCEKYEKRQEFNEEQKTQLEKDVKQAIKSNQLPEFIEQYSKQLEKYEIDHEGNLEETEPREDLIMYRLIKADLMSHCQILETEKVQQELARFVQNEWKDIATGKSLLFERAMVIPSKELKNGEICIPWYNAEEKVLNFRSPFLNSNGLCISTNKVVEDILGSDRNPLDGAIAVSDETFTQIYNRILLQVKDAVTQVRERDATFNSDEIQAYLNTNINALDVSEKIKFAINFNREIERLNQLGLNIESLVLESEQERQGRDYDGDCIGFTLAKCYPYLAEEAEYRNQLENAYAPTPKLKKQSFYGTDGSQPEFEEIAIHMSDGISVGTINNHLTAIEALESEITILKNYSTAEEKSAYLDAVAKHYKKILPTVIQSEQKQRERNPNERTRQAKQDYIQYMQEFVELASVRNRNNEIIQKAFSVNSQMYRKMIQSAAFQNQIAVDLFKSAKKPDMEAIAENSRYLYREVNYIRDKKNKNVYIDRGIQANGYSPVEVIISKTNEYFEQAKLESRPTSQFSKLFDSVEFTHQDKLQVTLAKKEFDERFGKATQIKKRREIEKGSYLVINGQSGKQIEVTNLIRYNHPGIWQAQEIKFKIEEIPKHKRSFDRPHQFIVLAQINGELNENSQPYFRRLGTLSQESENLNLKTGAVFTSTAFGLRPEISEGQAKILFQKASEVAENFYSGVPEAERMTMAAATWEISTTKQQGETSINNSEDKVQNSTNKVSNFVFTTFKNELIERLKELQFKDFTLVSLKAESEALKSENDSKTYQAKFDLENGERVVKIQYENGEYTTLGILQAQTPRLPLGTTAAVSVVLEKAATATAIVQVPGKPEISFKINEIKKFQYADTNFNGETVKLQIVSGKVPKNNEIDIYIDGKRFGSIDAESAQEAEAKGWIKLDKNGSTQLRLKFKSIVTEGAGAYLIAETPNGSLLKINKINDEFKGVSYDDREFRTLSASSRGYKERVFFAIDNKTVGVLNNTKESVAALNALKTAGLFNGSSSTLPCKIQSNFTSCIVTVDSTTVQYPETWVKESSLNTTIDLQQNFNQKNRQQIHSQIHNVITERPTILFQSQEDKMLGLVGLAVDSRKVDTVSGWLTKVGIEYSQLPLTEAKRESKKGLAVFMLSGSTIRPEILENLNTKFGKVADATPHVVDIPITEQSILFYNPHQSYSSSNANTIIRSEAYGLVIPAQDSIAVSSWLSSQGIKSKSFIENNCIAFVIDKNESNAQFIQQKIISKLGEAIDVSTVEGYEQYEQKLNELNENLSQFDSLMSQANTSTKSEYQQIIDRLPTRPKELLGQMEFTVAENTPAAPQQPTGRSSDSNNPVATQATDASFTDTQREPITVSTGQPTAEQNSQLSIREIVAYGNQTATRATNPQIPEDPIISGKPVPMVYDLHTYDEPKTLPVNTTIDAMRGYGRVHTTRGIDYEKAYGIKEGDIAIAVGKDGRQVAFRAGKQYEISTEAIADPTYQQAWAAWEKHSVKELTQTQANKGKIYGLFMEPLGDYIDDKIVPFPALQQTERANAPPTLRSQVHPGINISSGSQDPLGAALTNPTVKSKAKGRIQGDYPVSFRDNPEVKAGTYGPETYSQDKPAGVPFASAEQAYQHYKTALPLGEERIELMAEIIQAKLSQHPKLYQAIAERGGVQWLENCTHYVTATHDSYWEGRGDRSPFLRALMRGYTQTCETTLSTPATAAPDSNALLTSEPSLAGMHSVLSWNESGSENLAVITDRRSIDNWLKVAAILDKSPPYIQRIEAVKAEWEATGRLSDKARSTMQADIATLCMANELAYRAEKIAKTLGTCLPNNSLQVIGKQYDVLLDSQKQNLSISDKNGNKILDIQDGKIHQQRLTPEITEYFRIAEAQIDSALKNVQKNLLEP</sequence>
<dbReference type="EMBL" id="RSCK01000001">
    <property type="protein sequence ID" value="RUT14533.1"/>
    <property type="molecule type" value="Genomic_DNA"/>
</dbReference>
<dbReference type="RefSeq" id="WP_106165846.1">
    <property type="nucleotide sequence ID" value="NZ_JAVKZF010000005.1"/>
</dbReference>
<evidence type="ECO:0000256" key="1">
    <source>
        <dbReference type="SAM" id="Coils"/>
    </source>
</evidence>
<name>A0AB37UST1_9CYAN</name>
<feature type="compositionally biased region" description="Polar residues" evidence="2">
    <location>
        <begin position="1612"/>
        <end position="1639"/>
    </location>
</feature>
<feature type="region of interest" description="Disordered" evidence="2">
    <location>
        <begin position="1610"/>
        <end position="1659"/>
    </location>
</feature>
<comment type="caution">
    <text evidence="3">The sequence shown here is derived from an EMBL/GenBank/DDBJ whole genome shotgun (WGS) entry which is preliminary data.</text>
</comment>
<feature type="compositionally biased region" description="Polar residues" evidence="2">
    <location>
        <begin position="1646"/>
        <end position="1659"/>
    </location>
</feature>
<accession>A0AB37UST1</accession>
<feature type="coiled-coil region" evidence="1">
    <location>
        <begin position="274"/>
        <end position="357"/>
    </location>
</feature>
<gene>
    <name evidence="3" type="ORF">DSM107010_00790</name>
</gene>
<dbReference type="Proteomes" id="UP000282574">
    <property type="component" value="Unassembled WGS sequence"/>
</dbReference>